<gene>
    <name evidence="2" type="ORF">JXQ802_LOCUS50700</name>
    <name evidence="1" type="ORF">PYM288_LOCUS34518</name>
</gene>
<evidence type="ECO:0000313" key="4">
    <source>
        <dbReference type="Proteomes" id="UP000663870"/>
    </source>
</evidence>
<proteinExistence type="predicted"/>
<reference evidence="1" key="1">
    <citation type="submission" date="2021-02" db="EMBL/GenBank/DDBJ databases">
        <authorList>
            <person name="Nowell W R."/>
        </authorList>
    </citation>
    <scope>NUCLEOTIDE SEQUENCE</scope>
</reference>
<dbReference type="EMBL" id="CAJNOH010005309">
    <property type="protein sequence ID" value="CAF1394774.1"/>
    <property type="molecule type" value="Genomic_DNA"/>
</dbReference>
<organism evidence="1 3">
    <name type="scientific">Rotaria sordida</name>
    <dbReference type="NCBI Taxonomy" id="392033"/>
    <lineage>
        <taxon>Eukaryota</taxon>
        <taxon>Metazoa</taxon>
        <taxon>Spiralia</taxon>
        <taxon>Gnathifera</taxon>
        <taxon>Rotifera</taxon>
        <taxon>Eurotatoria</taxon>
        <taxon>Bdelloidea</taxon>
        <taxon>Philodinida</taxon>
        <taxon>Philodinidae</taxon>
        <taxon>Rotaria</taxon>
    </lineage>
</organism>
<sequence length="65" mass="7683">HPFSEDHTRDYLINLTEYGTRVSNTHGHFHARNFLISKIKGICSMNTRHCRCELDLQNFADSYRN</sequence>
<keyword evidence="4" id="KW-1185">Reference proteome</keyword>
<evidence type="ECO:0000313" key="1">
    <source>
        <dbReference type="EMBL" id="CAF1394774.1"/>
    </source>
</evidence>
<dbReference type="EMBL" id="CAJNOL010006797">
    <property type="protein sequence ID" value="CAF1621879.1"/>
    <property type="molecule type" value="Genomic_DNA"/>
</dbReference>
<evidence type="ECO:0000313" key="3">
    <source>
        <dbReference type="Proteomes" id="UP000663854"/>
    </source>
</evidence>
<dbReference type="AlphaFoldDB" id="A0A815KLV0"/>
<dbReference type="Proteomes" id="UP000663854">
    <property type="component" value="Unassembled WGS sequence"/>
</dbReference>
<dbReference type="Proteomes" id="UP000663870">
    <property type="component" value="Unassembled WGS sequence"/>
</dbReference>
<feature type="non-terminal residue" evidence="1">
    <location>
        <position position="1"/>
    </location>
</feature>
<name>A0A815KLV0_9BILA</name>
<accession>A0A815KLV0</accession>
<protein>
    <submittedName>
        <fullName evidence="1">Uncharacterized protein</fullName>
    </submittedName>
</protein>
<evidence type="ECO:0000313" key="2">
    <source>
        <dbReference type="EMBL" id="CAF1621879.1"/>
    </source>
</evidence>
<comment type="caution">
    <text evidence="1">The sequence shown here is derived from an EMBL/GenBank/DDBJ whole genome shotgun (WGS) entry which is preliminary data.</text>
</comment>